<reference evidence="2" key="1">
    <citation type="journal article" date="2019" name="Int. J. Syst. Evol. Microbiol.">
        <title>The Global Catalogue of Microorganisms (GCM) 10K type strain sequencing project: providing services to taxonomists for standard genome sequencing and annotation.</title>
        <authorList>
            <consortium name="The Broad Institute Genomics Platform"/>
            <consortium name="The Broad Institute Genome Sequencing Center for Infectious Disease"/>
            <person name="Wu L."/>
            <person name="Ma J."/>
        </authorList>
    </citation>
    <scope>NUCLEOTIDE SEQUENCE [LARGE SCALE GENOMIC DNA]</scope>
    <source>
        <strain evidence="2">CCUG 59129</strain>
    </source>
</reference>
<protein>
    <submittedName>
        <fullName evidence="1">Uncharacterized protein</fullName>
    </submittedName>
</protein>
<proteinExistence type="predicted"/>
<sequence>MRTYHCREPVWTVEAGMGSRLKMVLEAPVSSCPLIAEVRERRMAGVIGCLPAAALGITMKQSYVLCSHACVDWNLGGTT</sequence>
<dbReference type="RefSeq" id="WP_377562492.1">
    <property type="nucleotide sequence ID" value="NZ_JBHTJZ010000005.1"/>
</dbReference>
<name>A0ABW3HMB9_9BACL</name>
<organism evidence="1 2">
    <name type="scientific">Paenibacillus chungangensis</name>
    <dbReference type="NCBI Taxonomy" id="696535"/>
    <lineage>
        <taxon>Bacteria</taxon>
        <taxon>Bacillati</taxon>
        <taxon>Bacillota</taxon>
        <taxon>Bacilli</taxon>
        <taxon>Bacillales</taxon>
        <taxon>Paenibacillaceae</taxon>
        <taxon>Paenibacillus</taxon>
    </lineage>
</organism>
<comment type="caution">
    <text evidence="1">The sequence shown here is derived from an EMBL/GenBank/DDBJ whole genome shotgun (WGS) entry which is preliminary data.</text>
</comment>
<dbReference type="EMBL" id="JBHTJZ010000005">
    <property type="protein sequence ID" value="MFD0958678.1"/>
    <property type="molecule type" value="Genomic_DNA"/>
</dbReference>
<accession>A0ABW3HMB9</accession>
<dbReference type="Proteomes" id="UP001596989">
    <property type="component" value="Unassembled WGS sequence"/>
</dbReference>
<evidence type="ECO:0000313" key="1">
    <source>
        <dbReference type="EMBL" id="MFD0958678.1"/>
    </source>
</evidence>
<evidence type="ECO:0000313" key="2">
    <source>
        <dbReference type="Proteomes" id="UP001596989"/>
    </source>
</evidence>
<keyword evidence="2" id="KW-1185">Reference proteome</keyword>
<gene>
    <name evidence="1" type="ORF">ACFQ2I_04680</name>
</gene>